<dbReference type="InParanoid" id="A0A0C3EZE8"/>
<proteinExistence type="predicted"/>
<sequence>MKLTATIICPQNGGPFPSQVHVKIGEENNFSVRHINGQDSICAPRRACTSHWTFPSFYRPQTPVTAEGCPGQQPINVDAPIATTLSHSTLEESYMPPAEPQQLKVAPATWALLGLRHVQVYAVTVVNSPKTRPPIKLKSMVEIFCWIQKFNGSGSVDPACRKHSPIYTLW</sequence>
<dbReference type="Proteomes" id="UP000054166">
    <property type="component" value="Unassembled WGS sequence"/>
</dbReference>
<reference evidence="1 2" key="1">
    <citation type="submission" date="2014-04" db="EMBL/GenBank/DDBJ databases">
        <authorList>
            <consortium name="DOE Joint Genome Institute"/>
            <person name="Kuo A."/>
            <person name="Tarkka M."/>
            <person name="Buscot F."/>
            <person name="Kohler A."/>
            <person name="Nagy L.G."/>
            <person name="Floudas D."/>
            <person name="Copeland A."/>
            <person name="Barry K.W."/>
            <person name="Cichocki N."/>
            <person name="Veneault-Fourrey C."/>
            <person name="LaButti K."/>
            <person name="Lindquist E.A."/>
            <person name="Lipzen A."/>
            <person name="Lundell T."/>
            <person name="Morin E."/>
            <person name="Murat C."/>
            <person name="Sun H."/>
            <person name="Tunlid A."/>
            <person name="Henrissat B."/>
            <person name="Grigoriev I.V."/>
            <person name="Hibbett D.S."/>
            <person name="Martin F."/>
            <person name="Nordberg H.P."/>
            <person name="Cantor M.N."/>
            <person name="Hua S.X."/>
        </authorList>
    </citation>
    <scope>NUCLEOTIDE SEQUENCE [LARGE SCALE GENOMIC DNA]</scope>
    <source>
        <strain evidence="1 2">F 1598</strain>
    </source>
</reference>
<evidence type="ECO:0000313" key="1">
    <source>
        <dbReference type="EMBL" id="KIM77925.1"/>
    </source>
</evidence>
<reference evidence="2" key="2">
    <citation type="submission" date="2015-01" db="EMBL/GenBank/DDBJ databases">
        <title>Evolutionary Origins and Diversification of the Mycorrhizal Mutualists.</title>
        <authorList>
            <consortium name="DOE Joint Genome Institute"/>
            <consortium name="Mycorrhizal Genomics Consortium"/>
            <person name="Kohler A."/>
            <person name="Kuo A."/>
            <person name="Nagy L.G."/>
            <person name="Floudas D."/>
            <person name="Copeland A."/>
            <person name="Barry K.W."/>
            <person name="Cichocki N."/>
            <person name="Veneault-Fourrey C."/>
            <person name="LaButti K."/>
            <person name="Lindquist E.A."/>
            <person name="Lipzen A."/>
            <person name="Lundell T."/>
            <person name="Morin E."/>
            <person name="Murat C."/>
            <person name="Riley R."/>
            <person name="Ohm R."/>
            <person name="Sun H."/>
            <person name="Tunlid A."/>
            <person name="Henrissat B."/>
            <person name="Grigoriev I.V."/>
            <person name="Hibbett D.S."/>
            <person name="Martin F."/>
        </authorList>
    </citation>
    <scope>NUCLEOTIDE SEQUENCE [LARGE SCALE GENOMIC DNA]</scope>
    <source>
        <strain evidence="2">F 1598</strain>
    </source>
</reference>
<accession>A0A0C3EZE8</accession>
<evidence type="ECO:0000313" key="2">
    <source>
        <dbReference type="Proteomes" id="UP000054166"/>
    </source>
</evidence>
<organism evidence="1 2">
    <name type="scientific">Piloderma croceum (strain F 1598)</name>
    <dbReference type="NCBI Taxonomy" id="765440"/>
    <lineage>
        <taxon>Eukaryota</taxon>
        <taxon>Fungi</taxon>
        <taxon>Dikarya</taxon>
        <taxon>Basidiomycota</taxon>
        <taxon>Agaricomycotina</taxon>
        <taxon>Agaricomycetes</taxon>
        <taxon>Agaricomycetidae</taxon>
        <taxon>Atheliales</taxon>
        <taxon>Atheliaceae</taxon>
        <taxon>Piloderma</taxon>
    </lineage>
</organism>
<dbReference type="AlphaFoldDB" id="A0A0C3EZE8"/>
<dbReference type="HOGENOM" id="CLU_1571236_0_0_1"/>
<dbReference type="EMBL" id="KN833020">
    <property type="protein sequence ID" value="KIM77925.1"/>
    <property type="molecule type" value="Genomic_DNA"/>
</dbReference>
<name>A0A0C3EZE8_PILCF</name>
<gene>
    <name evidence="1" type="ORF">PILCRDRAFT_824913</name>
</gene>
<protein>
    <submittedName>
        <fullName evidence="1">Uncharacterized protein</fullName>
    </submittedName>
</protein>
<keyword evidence="2" id="KW-1185">Reference proteome</keyword>